<keyword evidence="11 14" id="KW-0472">Membrane</keyword>
<keyword evidence="6 14" id="KW-0812">Transmembrane</keyword>
<evidence type="ECO:0000256" key="6">
    <source>
        <dbReference type="ARBA" id="ARBA00022692"/>
    </source>
</evidence>
<comment type="caution">
    <text evidence="18">The sequence shown here is derived from an EMBL/GenBank/DDBJ whole genome shotgun (WGS) entry which is preliminary data.</text>
</comment>
<dbReference type="InterPro" id="IPR036942">
    <property type="entry name" value="Beta-barrel_TonB_sf"/>
</dbReference>
<dbReference type="InterPro" id="IPR037066">
    <property type="entry name" value="Plug_dom_sf"/>
</dbReference>
<dbReference type="GO" id="GO:0038023">
    <property type="term" value="F:signaling receptor activity"/>
    <property type="evidence" value="ECO:0007669"/>
    <property type="project" value="InterPro"/>
</dbReference>
<keyword evidence="4 14" id="KW-1134">Transmembrane beta strand</keyword>
<dbReference type="InterPro" id="IPR000531">
    <property type="entry name" value="Beta-barrel_TonB"/>
</dbReference>
<feature type="domain" description="TonB-dependent receptor-like beta-barrel" evidence="16">
    <location>
        <begin position="272"/>
        <end position="751"/>
    </location>
</feature>
<dbReference type="PROSITE" id="PS52016">
    <property type="entry name" value="TONB_DEPENDENT_REC_3"/>
    <property type="match status" value="1"/>
</dbReference>
<evidence type="ECO:0000256" key="13">
    <source>
        <dbReference type="ARBA" id="ARBA00023237"/>
    </source>
</evidence>
<evidence type="ECO:0000256" key="4">
    <source>
        <dbReference type="ARBA" id="ARBA00022452"/>
    </source>
</evidence>
<keyword evidence="9" id="KW-0406">Ion transport</keyword>
<dbReference type="Gene3D" id="2.170.130.10">
    <property type="entry name" value="TonB-dependent receptor, plug domain"/>
    <property type="match status" value="1"/>
</dbReference>
<dbReference type="InterPro" id="IPR010105">
    <property type="entry name" value="TonB_sidphr_rcpt"/>
</dbReference>
<keyword evidence="10 15" id="KW-0798">TonB box</keyword>
<protein>
    <submittedName>
        <fullName evidence="18">TonB-dependent siderophore receptor</fullName>
    </submittedName>
</protein>
<organism evidence="18 19">
    <name type="scientific">Methylobacterium oryzihabitans</name>
    <dbReference type="NCBI Taxonomy" id="2499852"/>
    <lineage>
        <taxon>Bacteria</taxon>
        <taxon>Pseudomonadati</taxon>
        <taxon>Pseudomonadota</taxon>
        <taxon>Alphaproteobacteria</taxon>
        <taxon>Hyphomicrobiales</taxon>
        <taxon>Methylobacteriaceae</taxon>
        <taxon>Methylobacterium</taxon>
    </lineage>
</organism>
<keyword evidence="5" id="KW-0410">Iron transport</keyword>
<evidence type="ECO:0000256" key="9">
    <source>
        <dbReference type="ARBA" id="ARBA00023065"/>
    </source>
</evidence>
<dbReference type="SUPFAM" id="SSF56935">
    <property type="entry name" value="Porins"/>
    <property type="match status" value="1"/>
</dbReference>
<evidence type="ECO:0000256" key="14">
    <source>
        <dbReference type="PROSITE-ProRule" id="PRU01360"/>
    </source>
</evidence>
<dbReference type="OrthoDB" id="9760333at2"/>
<evidence type="ECO:0000313" key="19">
    <source>
        <dbReference type="Proteomes" id="UP000286997"/>
    </source>
</evidence>
<evidence type="ECO:0000256" key="10">
    <source>
        <dbReference type="ARBA" id="ARBA00023077"/>
    </source>
</evidence>
<feature type="domain" description="TonB-dependent receptor plug" evidence="17">
    <location>
        <begin position="92"/>
        <end position="193"/>
    </location>
</feature>
<evidence type="ECO:0000259" key="16">
    <source>
        <dbReference type="Pfam" id="PF00593"/>
    </source>
</evidence>
<evidence type="ECO:0000256" key="5">
    <source>
        <dbReference type="ARBA" id="ARBA00022496"/>
    </source>
</evidence>
<dbReference type="Gene3D" id="2.40.170.20">
    <property type="entry name" value="TonB-dependent receptor, beta-barrel domain"/>
    <property type="match status" value="1"/>
</dbReference>
<dbReference type="InterPro" id="IPR039426">
    <property type="entry name" value="TonB-dep_rcpt-like"/>
</dbReference>
<accession>A0A3S2V8D3</accession>
<evidence type="ECO:0000313" key="18">
    <source>
        <dbReference type="EMBL" id="RVU16336.1"/>
    </source>
</evidence>
<dbReference type="PANTHER" id="PTHR32552">
    <property type="entry name" value="FERRICHROME IRON RECEPTOR-RELATED"/>
    <property type="match status" value="1"/>
</dbReference>
<dbReference type="GO" id="GO:0009279">
    <property type="term" value="C:cell outer membrane"/>
    <property type="evidence" value="ECO:0007669"/>
    <property type="project" value="UniProtKB-SubCell"/>
</dbReference>
<dbReference type="PANTHER" id="PTHR32552:SF68">
    <property type="entry name" value="FERRICHROME OUTER MEMBRANE TRANSPORTER_PHAGE RECEPTOR"/>
    <property type="match status" value="1"/>
</dbReference>
<evidence type="ECO:0000256" key="2">
    <source>
        <dbReference type="ARBA" id="ARBA00009810"/>
    </source>
</evidence>
<dbReference type="InterPro" id="IPR012910">
    <property type="entry name" value="Plug_dom"/>
</dbReference>
<dbReference type="GO" id="GO:0015344">
    <property type="term" value="F:siderophore uptake transmembrane transporter activity"/>
    <property type="evidence" value="ECO:0007669"/>
    <property type="project" value="TreeGrafter"/>
</dbReference>
<evidence type="ECO:0000256" key="8">
    <source>
        <dbReference type="ARBA" id="ARBA00023004"/>
    </source>
</evidence>
<comment type="similarity">
    <text evidence="2 14 15">Belongs to the TonB-dependent receptor family.</text>
</comment>
<dbReference type="CDD" id="cd01347">
    <property type="entry name" value="ligand_gated_channel"/>
    <property type="match status" value="1"/>
</dbReference>
<dbReference type="NCBIfam" id="TIGR01783">
    <property type="entry name" value="TonB-siderophor"/>
    <property type="match status" value="1"/>
</dbReference>
<name>A0A3S2V8D3_9HYPH</name>
<evidence type="ECO:0000256" key="1">
    <source>
        <dbReference type="ARBA" id="ARBA00004571"/>
    </source>
</evidence>
<dbReference type="Proteomes" id="UP000286997">
    <property type="component" value="Unassembled WGS sequence"/>
</dbReference>
<keyword evidence="12 18" id="KW-0675">Receptor</keyword>
<dbReference type="EMBL" id="SACP01000016">
    <property type="protein sequence ID" value="RVU16336.1"/>
    <property type="molecule type" value="Genomic_DNA"/>
</dbReference>
<keyword evidence="8" id="KW-0408">Iron</keyword>
<reference evidence="18 19" key="1">
    <citation type="submission" date="2019-01" db="EMBL/GenBank/DDBJ databases">
        <authorList>
            <person name="Chen W.-M."/>
        </authorList>
    </citation>
    <scope>NUCLEOTIDE SEQUENCE [LARGE SCALE GENOMIC DNA]</scope>
    <source>
        <strain evidence="18 19">TER-1</strain>
    </source>
</reference>
<dbReference type="GO" id="GO:0015891">
    <property type="term" value="P:siderophore transport"/>
    <property type="evidence" value="ECO:0007669"/>
    <property type="project" value="InterPro"/>
</dbReference>
<evidence type="ECO:0000259" key="17">
    <source>
        <dbReference type="Pfam" id="PF07715"/>
    </source>
</evidence>
<keyword evidence="7" id="KW-0732">Signal</keyword>
<keyword evidence="13 14" id="KW-0998">Cell outer membrane</keyword>
<dbReference type="AlphaFoldDB" id="A0A3S2V8D3"/>
<evidence type="ECO:0000256" key="7">
    <source>
        <dbReference type="ARBA" id="ARBA00022729"/>
    </source>
</evidence>
<dbReference type="Pfam" id="PF00593">
    <property type="entry name" value="TonB_dep_Rec_b-barrel"/>
    <property type="match status" value="1"/>
</dbReference>
<dbReference type="PROSITE" id="PS51257">
    <property type="entry name" value="PROKAR_LIPOPROTEIN"/>
    <property type="match status" value="1"/>
</dbReference>
<gene>
    <name evidence="18" type="ORF">EOE48_16725</name>
</gene>
<dbReference type="Pfam" id="PF07715">
    <property type="entry name" value="Plug"/>
    <property type="match status" value="1"/>
</dbReference>
<evidence type="ECO:0000256" key="12">
    <source>
        <dbReference type="ARBA" id="ARBA00023170"/>
    </source>
</evidence>
<sequence length="782" mass="84299">MSRPVSRRPDRRRRERDRFKPAIVAGVLLGCGGAAPGFAQEAGEIALDTISVAGEGGGRNAAGTGPGGPRGPVPGYVASRSVVATKTDTPILETAQSISVIGRKQLEDQNALTLNQALRYTPGVTTEQRGGAGATRLEQFYIRGFTAPLFLDGLRLPGSRDAAPSIDPYRVERIDVVKGPASVLYGQSGPGGIVNFTSKMPQFVRHGEIFVQGGGFDEVRGGFDVGGPIAPEGTVPGTEQFAFRVTGLGWTGDGPAVTTKVERAFIQPSLTWRPSADTSLTVIGVYQRDPFSGFYGSFPAFGTVFPRNFGSGIVGRLPVNFYDGDRNFEQSDRTQASVTYLFDHRFNDNFRFHSGGRYLRTEGDYRSVYTAFNSTTSLANARDLTSGPFISRSRIANQVSIDAYTVDNYFEAKFDTGILAHTALLGVDHQTFQTRTLGSPFPTTAALNALAPNYDQNFSVPAFTSDANITAAQTGVYLQDQIKLDRLVLTLGGRYDVARQTGPTRTLATGAVAVQDVPSDAMTYRASLLYLFDSGVAPYVSYSEAFEPLVGGRIFDPAFGVTGRIPDPVSSRQYEAGVKFQPPGTDILLTAAAFDIKRSNSLTPDPVNGSLFSLQTGQVGVQGVEFEARANLAEGLNLVGGVSFLDIRNTRDTNTTFNQLTGQTVPIVGLRPVQVPDRTASLFVDYRIQSGPLLGLSFGGGVRYLGGSWGDPANTFRVPETVQVDAVASYDLRYADPRLDGFNLQVNAQNLLDERVVTGCFSYASCFYGLPRTVYATLRYRW</sequence>
<evidence type="ECO:0000256" key="3">
    <source>
        <dbReference type="ARBA" id="ARBA00022448"/>
    </source>
</evidence>
<proteinExistence type="inferred from homology"/>
<evidence type="ECO:0000256" key="11">
    <source>
        <dbReference type="ARBA" id="ARBA00023136"/>
    </source>
</evidence>
<keyword evidence="19" id="KW-1185">Reference proteome</keyword>
<dbReference type="FunFam" id="2.170.130.10:FF:000001">
    <property type="entry name" value="Catecholate siderophore TonB-dependent receptor"/>
    <property type="match status" value="1"/>
</dbReference>
<keyword evidence="3 14" id="KW-0813">Transport</keyword>
<evidence type="ECO:0000256" key="15">
    <source>
        <dbReference type="RuleBase" id="RU003357"/>
    </source>
</evidence>
<dbReference type="RefSeq" id="WP_127731160.1">
    <property type="nucleotide sequence ID" value="NZ_SACP01000016.1"/>
</dbReference>
<comment type="subcellular location">
    <subcellularLocation>
        <location evidence="1 14">Cell outer membrane</location>
        <topology evidence="1 14">Multi-pass membrane protein</topology>
    </subcellularLocation>
</comment>